<feature type="signal peptide" evidence="1">
    <location>
        <begin position="1"/>
        <end position="21"/>
    </location>
</feature>
<dbReference type="InterPro" id="IPR027843">
    <property type="entry name" value="DUF4440"/>
</dbReference>
<dbReference type="EMBL" id="JBFWIC010000008">
    <property type="protein sequence ID" value="MEZ0474484.1"/>
    <property type="molecule type" value="Genomic_DNA"/>
</dbReference>
<feature type="chain" id="PRO_5046043756" evidence="1">
    <location>
        <begin position="22"/>
        <end position="167"/>
    </location>
</feature>
<dbReference type="Pfam" id="PF14534">
    <property type="entry name" value="DUF4440"/>
    <property type="match status" value="1"/>
</dbReference>
<feature type="domain" description="DUF4440" evidence="2">
    <location>
        <begin position="41"/>
        <end position="154"/>
    </location>
</feature>
<gene>
    <name evidence="3" type="ORF">AB6713_07615</name>
</gene>
<protein>
    <submittedName>
        <fullName evidence="3">Nuclear transport factor 2 family protein</fullName>
    </submittedName>
</protein>
<reference evidence="3 4" key="1">
    <citation type="submission" date="2024-07" db="EMBL/GenBank/DDBJ databases">
        <title>Luteimonas salilacus sp. nov., isolated from the shore soil of Salt Lake in Tibet of China.</title>
        <authorList>
            <person name="Zhang X."/>
            <person name="Li A."/>
        </authorList>
    </citation>
    <scope>NUCLEOTIDE SEQUENCE [LARGE SCALE GENOMIC DNA]</scope>
    <source>
        <strain evidence="3 4">B3-2-R+30</strain>
    </source>
</reference>
<evidence type="ECO:0000313" key="3">
    <source>
        <dbReference type="EMBL" id="MEZ0474484.1"/>
    </source>
</evidence>
<keyword evidence="1" id="KW-0732">Signal</keyword>
<comment type="caution">
    <text evidence="3">The sequence shown here is derived from an EMBL/GenBank/DDBJ whole genome shotgun (WGS) entry which is preliminary data.</text>
</comment>
<keyword evidence="4" id="KW-1185">Reference proteome</keyword>
<dbReference type="Gene3D" id="3.10.450.50">
    <property type="match status" value="1"/>
</dbReference>
<name>A0ABV4HSU1_9GAMM</name>
<evidence type="ECO:0000259" key="2">
    <source>
        <dbReference type="Pfam" id="PF14534"/>
    </source>
</evidence>
<accession>A0ABV4HSU1</accession>
<sequence>MQLNKAIVMSLALALAGVASAESAPESELFQAMREQDRIFFERGFNRCDFDYLERTVHPELDFYHDQSGYQDRQTFLENTRRYVCPESGAKPIRKVDEDSLTVFPLSRDGNPYGAIQSGTHRFYLREPGKNEDVHTGSARFTHVYLLEDGNWLLREVLSYDHSDPED</sequence>
<dbReference type="Proteomes" id="UP001566331">
    <property type="component" value="Unassembled WGS sequence"/>
</dbReference>
<evidence type="ECO:0000313" key="4">
    <source>
        <dbReference type="Proteomes" id="UP001566331"/>
    </source>
</evidence>
<organism evidence="3 4">
    <name type="scientific">Luteimonas salinilitoris</name>
    <dbReference type="NCBI Taxonomy" id="3237697"/>
    <lineage>
        <taxon>Bacteria</taxon>
        <taxon>Pseudomonadati</taxon>
        <taxon>Pseudomonadota</taxon>
        <taxon>Gammaproteobacteria</taxon>
        <taxon>Lysobacterales</taxon>
        <taxon>Lysobacteraceae</taxon>
        <taxon>Luteimonas</taxon>
    </lineage>
</organism>
<proteinExistence type="predicted"/>
<dbReference type="RefSeq" id="WP_370563804.1">
    <property type="nucleotide sequence ID" value="NZ_JBFWIB010000005.1"/>
</dbReference>
<evidence type="ECO:0000256" key="1">
    <source>
        <dbReference type="SAM" id="SignalP"/>
    </source>
</evidence>
<dbReference type="InterPro" id="IPR032710">
    <property type="entry name" value="NTF2-like_dom_sf"/>
</dbReference>
<dbReference type="SUPFAM" id="SSF54427">
    <property type="entry name" value="NTF2-like"/>
    <property type="match status" value="1"/>
</dbReference>